<feature type="transmembrane region" description="Helical" evidence="8">
    <location>
        <begin position="246"/>
        <end position="264"/>
    </location>
</feature>
<dbReference type="PANTHER" id="PTHR32024:SF4">
    <property type="entry name" value="KTR SYSTEM POTASSIUM UPTAKE PROTEIN D"/>
    <property type="match status" value="1"/>
</dbReference>
<keyword evidence="10" id="KW-1185">Reference proteome</keyword>
<feature type="transmembrane region" description="Helical" evidence="8">
    <location>
        <begin position="199"/>
        <end position="226"/>
    </location>
</feature>
<keyword evidence="3" id="KW-1003">Cell membrane</keyword>
<comment type="caution">
    <text evidence="9">The sequence shown here is derived from an EMBL/GenBank/DDBJ whole genome shotgun (WGS) entry which is preliminary data.</text>
</comment>
<accession>A0A0R1HQ04</accession>
<sequence length="461" mass="51420">MNRWIQKYLDKANLLASPVQIVVFYYLSLIVVTSLLLCIPFFKQPGVNISFIDTIFMAVSTVSVTGLTTFPLEQVYNQNGIVLLEILFQIGGFGITMLSTFILVIAGRRIGLQQRRLIQTDMNQPRLSGNVRLVYTIFGIMLAIQAVFGVIFSCYLYARDGFEHLAKSIFDGFYISISALTNAGFDITGQSIIPYSKDYFFLFLIMILIFIGGLGFPVIIEVLAWIKMTWFKPGNQKFRFSLFAKLAGSFAVGFFFIGTILIFLSENNGYFANKTVIEKTITAMFYSVTTRNAGLQINQIGDFNTTTLLIFSILMFIGASPSSVGGGVRTTTIGILGLYLLSFIRGHKNVNVFNRRIHENDIQKSIVVVNLSILMCLMAVFILSITENQSLISLIVEVTSAFGTTGLSTGITSSLSVIGKMVIIILMFVGRVGMLYMLIFFVSKKDRDEKYRFPSEQIIIG</sequence>
<dbReference type="GO" id="GO:0030001">
    <property type="term" value="P:metal ion transport"/>
    <property type="evidence" value="ECO:0007669"/>
    <property type="project" value="UniProtKB-ARBA"/>
</dbReference>
<keyword evidence="7 8" id="KW-0472">Membrane</keyword>
<feature type="transmembrane region" description="Helical" evidence="8">
    <location>
        <begin position="23"/>
        <end position="42"/>
    </location>
</feature>
<feature type="transmembrane region" description="Helical" evidence="8">
    <location>
        <begin position="133"/>
        <end position="158"/>
    </location>
</feature>
<reference evidence="9 10" key="1">
    <citation type="journal article" date="2015" name="Genome Announc.">
        <title>Expanding the biotechnology potential of lactobacilli through comparative genomics of 213 strains and associated genera.</title>
        <authorList>
            <person name="Sun Z."/>
            <person name="Harris H.M."/>
            <person name="McCann A."/>
            <person name="Guo C."/>
            <person name="Argimon S."/>
            <person name="Zhang W."/>
            <person name="Yang X."/>
            <person name="Jeffery I.B."/>
            <person name="Cooney J.C."/>
            <person name="Kagawa T.F."/>
            <person name="Liu W."/>
            <person name="Song Y."/>
            <person name="Salvetti E."/>
            <person name="Wrobel A."/>
            <person name="Rasinkangas P."/>
            <person name="Parkhill J."/>
            <person name="Rea M.C."/>
            <person name="O'Sullivan O."/>
            <person name="Ritari J."/>
            <person name="Douillard F.P."/>
            <person name="Paul Ross R."/>
            <person name="Yang R."/>
            <person name="Briner A.E."/>
            <person name="Felis G.E."/>
            <person name="de Vos W.M."/>
            <person name="Barrangou R."/>
            <person name="Klaenhammer T.R."/>
            <person name="Caufield P.W."/>
            <person name="Cui Y."/>
            <person name="Zhang H."/>
            <person name="O'Toole P.W."/>
        </authorList>
    </citation>
    <scope>NUCLEOTIDE SEQUENCE [LARGE SCALE GENOMIC DNA]</scope>
    <source>
        <strain evidence="9 10">DSM 15638</strain>
    </source>
</reference>
<name>A0A0R1HQ04_9LACO</name>
<organism evidence="9 10">
    <name type="scientific">Dellaglioa algida DSM 15638</name>
    <dbReference type="NCBI Taxonomy" id="1423719"/>
    <lineage>
        <taxon>Bacteria</taxon>
        <taxon>Bacillati</taxon>
        <taxon>Bacillota</taxon>
        <taxon>Bacilli</taxon>
        <taxon>Lactobacillales</taxon>
        <taxon>Lactobacillaceae</taxon>
        <taxon>Dellaglioa</taxon>
    </lineage>
</organism>
<feature type="transmembrane region" description="Helical" evidence="8">
    <location>
        <begin position="326"/>
        <end position="344"/>
    </location>
</feature>
<dbReference type="PANTHER" id="PTHR32024">
    <property type="entry name" value="TRK SYSTEM POTASSIUM UPTAKE PROTEIN TRKG-RELATED"/>
    <property type="match status" value="1"/>
</dbReference>
<dbReference type="RefSeq" id="WP_057974658.1">
    <property type="nucleotide sequence ID" value="NZ_AZDI01000011.1"/>
</dbReference>
<evidence type="ECO:0000256" key="3">
    <source>
        <dbReference type="ARBA" id="ARBA00022475"/>
    </source>
</evidence>
<dbReference type="InterPro" id="IPR003445">
    <property type="entry name" value="Cat_transpt"/>
</dbReference>
<dbReference type="GO" id="GO:0005886">
    <property type="term" value="C:plasma membrane"/>
    <property type="evidence" value="ECO:0007669"/>
    <property type="project" value="UniProtKB-SubCell"/>
</dbReference>
<evidence type="ECO:0000256" key="1">
    <source>
        <dbReference type="ARBA" id="ARBA00004651"/>
    </source>
</evidence>
<evidence type="ECO:0000256" key="2">
    <source>
        <dbReference type="ARBA" id="ARBA00022448"/>
    </source>
</evidence>
<dbReference type="EMBL" id="AZDI01000011">
    <property type="protein sequence ID" value="KRK45226.1"/>
    <property type="molecule type" value="Genomic_DNA"/>
</dbReference>
<feature type="transmembrane region" description="Helical" evidence="8">
    <location>
        <begin position="300"/>
        <end position="320"/>
    </location>
</feature>
<dbReference type="STRING" id="1423719.FC66_GL000397"/>
<dbReference type="GO" id="GO:0008324">
    <property type="term" value="F:monoatomic cation transmembrane transporter activity"/>
    <property type="evidence" value="ECO:0007669"/>
    <property type="project" value="InterPro"/>
</dbReference>
<evidence type="ECO:0000313" key="9">
    <source>
        <dbReference type="EMBL" id="KRK45226.1"/>
    </source>
</evidence>
<feature type="transmembrane region" description="Helical" evidence="8">
    <location>
        <begin position="49"/>
        <end position="70"/>
    </location>
</feature>
<feature type="transmembrane region" description="Helical" evidence="8">
    <location>
        <begin position="82"/>
        <end position="106"/>
    </location>
</feature>
<evidence type="ECO:0000256" key="4">
    <source>
        <dbReference type="ARBA" id="ARBA00022692"/>
    </source>
</evidence>
<dbReference type="AlphaFoldDB" id="A0A0R1HQ04"/>
<proteinExistence type="predicted"/>
<dbReference type="OrthoDB" id="9810952at2"/>
<protein>
    <submittedName>
        <fullName evidence="9">Trk family potassium (K+) transporter, membrane protein</fullName>
    </submittedName>
</protein>
<gene>
    <name evidence="9" type="ORF">FC66_GL000397</name>
</gene>
<evidence type="ECO:0000256" key="5">
    <source>
        <dbReference type="ARBA" id="ARBA00022989"/>
    </source>
</evidence>
<dbReference type="Proteomes" id="UP000051450">
    <property type="component" value="Unassembled WGS sequence"/>
</dbReference>
<evidence type="ECO:0000313" key="10">
    <source>
        <dbReference type="Proteomes" id="UP000051450"/>
    </source>
</evidence>
<keyword evidence="6" id="KW-0406">Ion transport</keyword>
<comment type="subcellular location">
    <subcellularLocation>
        <location evidence="1">Cell membrane</location>
        <topology evidence="1">Multi-pass membrane protein</topology>
    </subcellularLocation>
</comment>
<feature type="transmembrane region" description="Helical" evidence="8">
    <location>
        <begin position="421"/>
        <end position="442"/>
    </location>
</feature>
<dbReference type="PATRIC" id="fig|1423719.4.peg.402"/>
<feature type="transmembrane region" description="Helical" evidence="8">
    <location>
        <begin position="365"/>
        <end position="385"/>
    </location>
</feature>
<evidence type="ECO:0000256" key="8">
    <source>
        <dbReference type="SAM" id="Phobius"/>
    </source>
</evidence>
<keyword evidence="4 8" id="KW-0812">Transmembrane</keyword>
<dbReference type="Pfam" id="PF02386">
    <property type="entry name" value="TrkH"/>
    <property type="match status" value="1"/>
</dbReference>
<evidence type="ECO:0000256" key="6">
    <source>
        <dbReference type="ARBA" id="ARBA00023065"/>
    </source>
</evidence>
<evidence type="ECO:0000256" key="7">
    <source>
        <dbReference type="ARBA" id="ARBA00023136"/>
    </source>
</evidence>
<keyword evidence="5 8" id="KW-1133">Transmembrane helix</keyword>
<keyword evidence="2" id="KW-0813">Transport</keyword>